<evidence type="ECO:0000313" key="4">
    <source>
        <dbReference type="Proteomes" id="UP000515955"/>
    </source>
</evidence>
<dbReference type="AlphaFoldDB" id="A0A7G9SDZ9"/>
<dbReference type="InterPro" id="IPR001478">
    <property type="entry name" value="PDZ"/>
</dbReference>
<dbReference type="KEGG" id="srhi:H9L12_06240"/>
<dbReference type="Gene3D" id="2.30.42.10">
    <property type="match status" value="1"/>
</dbReference>
<feature type="chain" id="PRO_5028983261" evidence="1">
    <location>
        <begin position="20"/>
        <end position="591"/>
    </location>
</feature>
<evidence type="ECO:0000256" key="1">
    <source>
        <dbReference type="SAM" id="SignalP"/>
    </source>
</evidence>
<feature type="signal peptide" evidence="1">
    <location>
        <begin position="1"/>
        <end position="19"/>
    </location>
</feature>
<dbReference type="SMART" id="SM00228">
    <property type="entry name" value="PDZ"/>
    <property type="match status" value="1"/>
</dbReference>
<dbReference type="EMBL" id="CP060717">
    <property type="protein sequence ID" value="QNN66074.1"/>
    <property type="molecule type" value="Genomic_DNA"/>
</dbReference>
<dbReference type="RefSeq" id="WP_187543059.1">
    <property type="nucleotide sequence ID" value="NZ_CP060717.1"/>
</dbReference>
<proteinExistence type="predicted"/>
<dbReference type="Pfam" id="PF17820">
    <property type="entry name" value="PDZ_6"/>
    <property type="match status" value="1"/>
</dbReference>
<dbReference type="Gene3D" id="1.10.390.10">
    <property type="entry name" value="Neutral Protease Domain 2"/>
    <property type="match status" value="1"/>
</dbReference>
<gene>
    <name evidence="3" type="ORF">H9L12_06240</name>
</gene>
<feature type="domain" description="PDZ" evidence="2">
    <location>
        <begin position="463"/>
        <end position="547"/>
    </location>
</feature>
<accession>A0A7G9SDZ9</accession>
<dbReference type="Gene3D" id="2.60.40.3650">
    <property type="match status" value="1"/>
</dbReference>
<keyword evidence="1" id="KW-0732">Signal</keyword>
<dbReference type="InterPro" id="IPR007963">
    <property type="entry name" value="Peptidase_M61_catalytic"/>
</dbReference>
<dbReference type="InterPro" id="IPR041489">
    <property type="entry name" value="PDZ_6"/>
</dbReference>
<dbReference type="InterPro" id="IPR027268">
    <property type="entry name" value="Peptidase_M4/M1_CTD_sf"/>
</dbReference>
<dbReference type="Pfam" id="PF17899">
    <property type="entry name" value="Peptidase_M61_N"/>
    <property type="match status" value="1"/>
</dbReference>
<evidence type="ECO:0000313" key="3">
    <source>
        <dbReference type="EMBL" id="QNN66074.1"/>
    </source>
</evidence>
<name>A0A7G9SDZ9_9SPHN</name>
<dbReference type="Pfam" id="PF05299">
    <property type="entry name" value="Peptidase_M61"/>
    <property type="match status" value="1"/>
</dbReference>
<sequence>MRAMWMVALFAGVASPAMAKVDYAIDLTKPEHHSGKVTITFPAAAGDTLDVKMPAWRTGRYSILNLANGVSGFTATDASGRKLGWQKVDKSTWRIRRASGQPVTVTYDVFGNELGLRSRHIDDSHAYLDASGVFMYADRHRQEPVSVALSMPGSWRAFSGMEPNGRGRFTAPNWDVLVDSPIEAGPHQLRTFDADGRRYELVIWGKGNHDGDRMVADLKKMVPQSQTIWKGYPFRRYLFIVHATDGVGGATEHKNSTVIQLPRYRFAPRDRYMGFLGTASHEFIHTWNVKAYRAGAMVPYDYEKENYTDLLWVHEGSTEYFTPHLLLRSGLMKPDEYFGELADAIDANKNRPGRLVKSVAEASFDEWMSPSGNRANNAWVNIYSEGAIASWALDIALLQDTGGRVSYRDVHQRLYERFGNGARGFTSADMRAILAELTGHSWDAWWAKYVDAPSDVDFAALLAPVGLTLDMGGAPTVAKAGWSADASGGAMKLTAVTRDGPAWNAGLETDDILVAIDGKRVDEGRFATILGDYKPGDTVTVSFFRRDELQERKLVLGGRPAKSPSVRLADNPTAQQKALFQRWLLVPYPAK</sequence>
<protein>
    <submittedName>
        <fullName evidence="3">M61 family metallopeptidase</fullName>
    </submittedName>
</protein>
<evidence type="ECO:0000259" key="2">
    <source>
        <dbReference type="SMART" id="SM00228"/>
    </source>
</evidence>
<keyword evidence="4" id="KW-1185">Reference proteome</keyword>
<reference evidence="3 4" key="1">
    <citation type="submission" date="2020-08" db="EMBL/GenBank/DDBJ databases">
        <title>Genome sequence of Sphingomonas rhizophila KACC 19189T.</title>
        <authorList>
            <person name="Hyun D.-W."/>
            <person name="Bae J.-W."/>
        </authorList>
    </citation>
    <scope>NUCLEOTIDE SEQUENCE [LARGE SCALE GENOMIC DNA]</scope>
    <source>
        <strain evidence="3 4">KACC 19189</strain>
    </source>
</reference>
<dbReference type="Proteomes" id="UP000515955">
    <property type="component" value="Chromosome"/>
</dbReference>
<dbReference type="SUPFAM" id="SSF55486">
    <property type="entry name" value="Metalloproteases ('zincins'), catalytic domain"/>
    <property type="match status" value="1"/>
</dbReference>
<organism evidence="3 4">
    <name type="scientific">Sphingomonas rhizophila</name>
    <dbReference type="NCBI Taxonomy" id="2071607"/>
    <lineage>
        <taxon>Bacteria</taxon>
        <taxon>Pseudomonadati</taxon>
        <taxon>Pseudomonadota</taxon>
        <taxon>Alphaproteobacteria</taxon>
        <taxon>Sphingomonadales</taxon>
        <taxon>Sphingomonadaceae</taxon>
        <taxon>Sphingomonas</taxon>
    </lineage>
</organism>
<dbReference type="InterPro" id="IPR036034">
    <property type="entry name" value="PDZ_sf"/>
</dbReference>
<dbReference type="InterPro" id="IPR024191">
    <property type="entry name" value="Peptidase_M61"/>
</dbReference>
<dbReference type="SUPFAM" id="SSF50156">
    <property type="entry name" value="PDZ domain-like"/>
    <property type="match status" value="1"/>
</dbReference>
<dbReference type="InterPro" id="IPR040756">
    <property type="entry name" value="Peptidase_M61_N"/>
</dbReference>
<dbReference type="PIRSF" id="PIRSF016493">
    <property type="entry name" value="Glycyl_aminpptds"/>
    <property type="match status" value="1"/>
</dbReference>